<dbReference type="AlphaFoldDB" id="A0AAV0J3H2"/>
<dbReference type="PANTHER" id="PTHR31286">
    <property type="entry name" value="GLYCINE-RICH CELL WALL STRUCTURAL PROTEIN 1.8-LIKE"/>
    <property type="match status" value="1"/>
</dbReference>
<organism evidence="4 5">
    <name type="scientific">Linum tenue</name>
    <dbReference type="NCBI Taxonomy" id="586396"/>
    <lineage>
        <taxon>Eukaryota</taxon>
        <taxon>Viridiplantae</taxon>
        <taxon>Streptophyta</taxon>
        <taxon>Embryophyta</taxon>
        <taxon>Tracheophyta</taxon>
        <taxon>Spermatophyta</taxon>
        <taxon>Magnoliopsida</taxon>
        <taxon>eudicotyledons</taxon>
        <taxon>Gunneridae</taxon>
        <taxon>Pentapetalae</taxon>
        <taxon>rosids</taxon>
        <taxon>fabids</taxon>
        <taxon>Malpighiales</taxon>
        <taxon>Linaceae</taxon>
        <taxon>Linum</taxon>
    </lineage>
</organism>
<keyword evidence="5" id="KW-1185">Reference proteome</keyword>
<feature type="compositionally biased region" description="Basic and acidic residues" evidence="2">
    <location>
        <begin position="324"/>
        <end position="344"/>
    </location>
</feature>
<gene>
    <name evidence="4" type="ORF">LITE_LOCUS12433</name>
</gene>
<dbReference type="GO" id="GO:0008270">
    <property type="term" value="F:zinc ion binding"/>
    <property type="evidence" value="ECO:0007669"/>
    <property type="project" value="UniProtKB-KW"/>
</dbReference>
<dbReference type="SMART" id="SM00343">
    <property type="entry name" value="ZnF_C2HC"/>
    <property type="match status" value="1"/>
</dbReference>
<sequence length="413" mass="45538">MVIDSSPLSLSLPQQGTQSKEVGERTDRSDVVASATNPDSYARALMGPAGRAPSPNQLIQWTPVGEHDLVPEERNGEPTLRVSPDFKAKICAPWQRTLVVRLLGLRIGFVTMCNRLRGLWRPCGAMEVKDLDHDCFLVKLDNEQDYFSALTDGPWVIHDHYLVVQKWTPKFKVSDPLPKMMIVWVQLPALKIHFYHKERVEYENLPEVCFKCGKIGHQAAGCPLNSLAVPAVAVMVAGNASPELVTAESIDSNPGFGPWMMVTWKSRRNPRENLRKGKSTNEMSNHLPGFTNKTGKGGGIIKDSPQVFHSMANPNVTLQQRTYTQERKGKKGGEEVKKGKEKVVVESSGQGVGLLGPGPSRLNPTSKCPIRPKENSNDKPSTSVASLQPKMTKSEWNGDADCGAPTGFPERLR</sequence>
<dbReference type="InterPro" id="IPR040256">
    <property type="entry name" value="At4g02000-like"/>
</dbReference>
<dbReference type="InterPro" id="IPR025558">
    <property type="entry name" value="DUF4283"/>
</dbReference>
<reference evidence="4" key="1">
    <citation type="submission" date="2022-08" db="EMBL/GenBank/DDBJ databases">
        <authorList>
            <person name="Gutierrez-Valencia J."/>
        </authorList>
    </citation>
    <scope>NUCLEOTIDE SEQUENCE</scope>
</reference>
<protein>
    <recommendedName>
        <fullName evidence="3">CCHC-type domain-containing protein</fullName>
    </recommendedName>
</protein>
<dbReference type="SUPFAM" id="SSF57756">
    <property type="entry name" value="Retrovirus zinc finger-like domains"/>
    <property type="match status" value="1"/>
</dbReference>
<keyword evidence="1" id="KW-0862">Zinc</keyword>
<keyword evidence="1" id="KW-0479">Metal-binding</keyword>
<feature type="region of interest" description="Disordered" evidence="2">
    <location>
        <begin position="318"/>
        <end position="413"/>
    </location>
</feature>
<name>A0AAV0J3H2_9ROSI</name>
<comment type="caution">
    <text evidence="4">The sequence shown here is derived from an EMBL/GenBank/DDBJ whole genome shotgun (WGS) entry which is preliminary data.</text>
</comment>
<feature type="domain" description="CCHC-type" evidence="3">
    <location>
        <begin position="209"/>
        <end position="223"/>
    </location>
</feature>
<dbReference type="EMBL" id="CAMGYJ010000004">
    <property type="protein sequence ID" value="CAI0404379.1"/>
    <property type="molecule type" value="Genomic_DNA"/>
</dbReference>
<feature type="region of interest" description="Disordered" evidence="2">
    <location>
        <begin position="269"/>
        <end position="298"/>
    </location>
</feature>
<evidence type="ECO:0000256" key="1">
    <source>
        <dbReference type="PROSITE-ProRule" id="PRU00047"/>
    </source>
</evidence>
<dbReference type="InterPro" id="IPR036875">
    <property type="entry name" value="Znf_CCHC_sf"/>
</dbReference>
<evidence type="ECO:0000313" key="5">
    <source>
        <dbReference type="Proteomes" id="UP001154282"/>
    </source>
</evidence>
<feature type="compositionally biased region" description="Polar residues" evidence="2">
    <location>
        <begin position="378"/>
        <end position="395"/>
    </location>
</feature>
<dbReference type="InterPro" id="IPR001878">
    <property type="entry name" value="Znf_CCHC"/>
</dbReference>
<proteinExistence type="predicted"/>
<dbReference type="PROSITE" id="PS50158">
    <property type="entry name" value="ZF_CCHC"/>
    <property type="match status" value="1"/>
</dbReference>
<dbReference type="Proteomes" id="UP001154282">
    <property type="component" value="Unassembled WGS sequence"/>
</dbReference>
<feature type="region of interest" description="Disordered" evidence="2">
    <location>
        <begin position="1"/>
        <end position="37"/>
    </location>
</feature>
<dbReference type="Pfam" id="PF14111">
    <property type="entry name" value="DUF4283"/>
    <property type="match status" value="1"/>
</dbReference>
<feature type="compositionally biased region" description="Low complexity" evidence="2">
    <location>
        <begin position="1"/>
        <end position="13"/>
    </location>
</feature>
<evidence type="ECO:0000259" key="3">
    <source>
        <dbReference type="PROSITE" id="PS50158"/>
    </source>
</evidence>
<keyword evidence="1" id="KW-0863">Zinc-finger</keyword>
<accession>A0AAV0J3H2</accession>
<dbReference type="GO" id="GO:0003676">
    <property type="term" value="F:nucleic acid binding"/>
    <property type="evidence" value="ECO:0007669"/>
    <property type="project" value="InterPro"/>
</dbReference>
<evidence type="ECO:0000313" key="4">
    <source>
        <dbReference type="EMBL" id="CAI0404379.1"/>
    </source>
</evidence>
<evidence type="ECO:0000256" key="2">
    <source>
        <dbReference type="SAM" id="MobiDB-lite"/>
    </source>
</evidence>
<dbReference type="Pfam" id="PF00098">
    <property type="entry name" value="zf-CCHC"/>
    <property type="match status" value="1"/>
</dbReference>
<dbReference type="PANTHER" id="PTHR31286:SF99">
    <property type="entry name" value="DUF4283 DOMAIN-CONTAINING PROTEIN"/>
    <property type="match status" value="1"/>
</dbReference>
<feature type="compositionally biased region" description="Basic and acidic residues" evidence="2">
    <location>
        <begin position="21"/>
        <end position="30"/>
    </location>
</feature>